<dbReference type="Gene3D" id="1.10.8.270">
    <property type="entry name" value="putative rabgap domain of human tbc1 domain family member 14 like domains"/>
    <property type="match status" value="1"/>
</dbReference>
<dbReference type="PANTHER" id="PTHR22957">
    <property type="entry name" value="TBC1 DOMAIN FAMILY MEMBER GTPASE-ACTIVATING PROTEIN"/>
    <property type="match status" value="1"/>
</dbReference>
<protein>
    <submittedName>
        <fullName evidence="3">RabGAP/TBC domain-containing protein</fullName>
    </submittedName>
</protein>
<evidence type="ECO:0000259" key="2">
    <source>
        <dbReference type="PROSITE" id="PS50086"/>
    </source>
</evidence>
<dbReference type="PANTHER" id="PTHR22957:SF502">
    <property type="entry name" value="SMALL G PROTEIN SIGNALING MODULATOR 2-RELATED"/>
    <property type="match status" value="1"/>
</dbReference>
<dbReference type="EMBL" id="LUCM01000982">
    <property type="protein sequence ID" value="KAA0199677.1"/>
    <property type="molecule type" value="Genomic_DNA"/>
</dbReference>
<reference evidence="3" key="1">
    <citation type="submission" date="2019-05" db="EMBL/GenBank/DDBJ databases">
        <title>Annotation for the trematode Fasciolopsis buski.</title>
        <authorList>
            <person name="Choi Y.-J."/>
        </authorList>
    </citation>
    <scope>NUCLEOTIDE SEQUENCE</scope>
    <source>
        <strain evidence="3">HT</strain>
        <tissue evidence="3">Whole worm</tissue>
    </source>
</reference>
<dbReference type="Proteomes" id="UP000728185">
    <property type="component" value="Unassembled WGS sequence"/>
</dbReference>
<accession>A0A8E0S2Q3</accession>
<keyword evidence="1" id="KW-0343">GTPase activation</keyword>
<evidence type="ECO:0000313" key="4">
    <source>
        <dbReference type="Proteomes" id="UP000728185"/>
    </source>
</evidence>
<evidence type="ECO:0000313" key="3">
    <source>
        <dbReference type="EMBL" id="KAA0199677.1"/>
    </source>
</evidence>
<dbReference type="InterPro" id="IPR000195">
    <property type="entry name" value="Rab-GAP-TBC_dom"/>
</dbReference>
<dbReference type="InterPro" id="IPR035969">
    <property type="entry name" value="Rab-GAP_TBC_sf"/>
</dbReference>
<organism evidence="3 4">
    <name type="scientific">Fasciolopsis buskii</name>
    <dbReference type="NCBI Taxonomy" id="27845"/>
    <lineage>
        <taxon>Eukaryota</taxon>
        <taxon>Metazoa</taxon>
        <taxon>Spiralia</taxon>
        <taxon>Lophotrochozoa</taxon>
        <taxon>Platyhelminthes</taxon>
        <taxon>Trematoda</taxon>
        <taxon>Digenea</taxon>
        <taxon>Plagiorchiida</taxon>
        <taxon>Echinostomata</taxon>
        <taxon>Echinostomatoidea</taxon>
        <taxon>Fasciolidae</taxon>
        <taxon>Fasciolopsis</taxon>
    </lineage>
</organism>
<proteinExistence type="predicted"/>
<dbReference type="PROSITE" id="PS50086">
    <property type="entry name" value="TBC_RABGAP"/>
    <property type="match status" value="1"/>
</dbReference>
<dbReference type="SUPFAM" id="SSF47923">
    <property type="entry name" value="Ypt/Rab-GAP domain of gyp1p"/>
    <property type="match status" value="2"/>
</dbReference>
<gene>
    <name evidence="3" type="ORF">FBUS_06314</name>
</gene>
<dbReference type="OrthoDB" id="10264062at2759"/>
<comment type="caution">
    <text evidence="3">The sequence shown here is derived from an EMBL/GenBank/DDBJ whole genome shotgun (WGS) entry which is preliminary data.</text>
</comment>
<dbReference type="Gene3D" id="1.10.472.80">
    <property type="entry name" value="Ypt/Rab-GAP domain of gyp1p, domain 3"/>
    <property type="match status" value="1"/>
</dbReference>
<evidence type="ECO:0000256" key="1">
    <source>
        <dbReference type="ARBA" id="ARBA00022468"/>
    </source>
</evidence>
<name>A0A8E0S2Q3_9TREM</name>
<sequence length="393" mass="44263">MRPPLPFASMYQLPAGLRSARSQLASEANLPGGSAFIEMGASLRRKVWDPVNAFVEGIINSQNIILGEQIDGQINGGYPAPHISGQIQSQDQHPGRVLTTEESGFAIVHVRPNAVPLPPIVPVTRSEPLSLDQWKRYLDPSGRVTCVENLRQIIFSGVRYFQGMNDLLALILYVIQSEEESFWCFVGLMERLESNFDGNLNAVRKQFYQLFELIEVLDPTFSDYLEAANAKEMPFCFRWLLIQFKREFSYADVMVLWEAIWSEHLTKNFQVFFAAAILLMHSEIIMEQKLDANSILKLVNDMSNKIPLEPVLVAATQYVEQLNKILPDLPKSVQDLISGPSLSISQHALRRKAGVDSEDLSSRLDYTSELLNEELEDLMGTEPTDSSLMVPIT</sequence>
<dbReference type="Pfam" id="PF00566">
    <property type="entry name" value="RabGAP-TBC"/>
    <property type="match status" value="1"/>
</dbReference>
<dbReference type="GO" id="GO:0005096">
    <property type="term" value="F:GTPase activator activity"/>
    <property type="evidence" value="ECO:0007669"/>
    <property type="project" value="UniProtKB-KW"/>
</dbReference>
<dbReference type="AlphaFoldDB" id="A0A8E0S2Q3"/>
<feature type="domain" description="Rab-GAP TBC" evidence="2">
    <location>
        <begin position="38"/>
        <end position="264"/>
    </location>
</feature>
<dbReference type="SMART" id="SM00164">
    <property type="entry name" value="TBC"/>
    <property type="match status" value="1"/>
</dbReference>
<keyword evidence="4" id="KW-1185">Reference proteome</keyword>